<feature type="region of interest" description="Disordered" evidence="1">
    <location>
        <begin position="1"/>
        <end position="43"/>
    </location>
</feature>
<dbReference type="RefSeq" id="WP_345608120.1">
    <property type="nucleotide sequence ID" value="NZ_BAABJV010000001.1"/>
</dbReference>
<protein>
    <recommendedName>
        <fullName evidence="5">DUF2306 domain-containing protein</fullName>
    </recommendedName>
</protein>
<organism evidence="3 4">
    <name type="scientific">Streptomyces sanyensis</name>
    <dbReference type="NCBI Taxonomy" id="568869"/>
    <lineage>
        <taxon>Bacteria</taxon>
        <taxon>Bacillati</taxon>
        <taxon>Actinomycetota</taxon>
        <taxon>Actinomycetes</taxon>
        <taxon>Kitasatosporales</taxon>
        <taxon>Streptomycetaceae</taxon>
        <taxon>Streptomyces</taxon>
    </lineage>
</organism>
<name>A0ABP8ZLZ9_9ACTN</name>
<keyword evidence="2" id="KW-0812">Transmembrane</keyword>
<feature type="transmembrane region" description="Helical" evidence="2">
    <location>
        <begin position="131"/>
        <end position="149"/>
    </location>
</feature>
<dbReference type="Proteomes" id="UP001501147">
    <property type="component" value="Unassembled WGS sequence"/>
</dbReference>
<dbReference type="InterPro" id="IPR018750">
    <property type="entry name" value="DUF2306_membrane"/>
</dbReference>
<feature type="transmembrane region" description="Helical" evidence="2">
    <location>
        <begin position="87"/>
        <end position="111"/>
    </location>
</feature>
<dbReference type="Pfam" id="PF10067">
    <property type="entry name" value="DUF2306"/>
    <property type="match status" value="1"/>
</dbReference>
<comment type="caution">
    <text evidence="3">The sequence shown here is derived from an EMBL/GenBank/DDBJ whole genome shotgun (WGS) entry which is preliminary data.</text>
</comment>
<evidence type="ECO:0000313" key="4">
    <source>
        <dbReference type="Proteomes" id="UP001501147"/>
    </source>
</evidence>
<dbReference type="EMBL" id="BAABJV010000001">
    <property type="protein sequence ID" value="GAA4759758.1"/>
    <property type="molecule type" value="Genomic_DNA"/>
</dbReference>
<keyword evidence="2" id="KW-1133">Transmembrane helix</keyword>
<keyword evidence="4" id="KW-1185">Reference proteome</keyword>
<feature type="transmembrane region" description="Helical" evidence="2">
    <location>
        <begin position="155"/>
        <end position="175"/>
    </location>
</feature>
<evidence type="ECO:0000313" key="3">
    <source>
        <dbReference type="EMBL" id="GAA4759758.1"/>
    </source>
</evidence>
<evidence type="ECO:0000256" key="2">
    <source>
        <dbReference type="SAM" id="Phobius"/>
    </source>
</evidence>
<accession>A0ABP8ZLZ9</accession>
<proteinExistence type="predicted"/>
<evidence type="ECO:0000256" key="1">
    <source>
        <dbReference type="SAM" id="MobiDB-lite"/>
    </source>
</evidence>
<keyword evidence="2" id="KW-0472">Membrane</keyword>
<feature type="transmembrane region" description="Helical" evidence="2">
    <location>
        <begin position="233"/>
        <end position="251"/>
    </location>
</feature>
<gene>
    <name evidence="3" type="ORF">GCM10023329_00840</name>
</gene>
<reference evidence="4" key="1">
    <citation type="journal article" date="2019" name="Int. J. Syst. Evol. Microbiol.">
        <title>The Global Catalogue of Microorganisms (GCM) 10K type strain sequencing project: providing services to taxonomists for standard genome sequencing and annotation.</title>
        <authorList>
            <consortium name="The Broad Institute Genomics Platform"/>
            <consortium name="The Broad Institute Genome Sequencing Center for Infectious Disease"/>
            <person name="Wu L."/>
            <person name="Ma J."/>
        </authorList>
    </citation>
    <scope>NUCLEOTIDE SEQUENCE [LARGE SCALE GENOMIC DNA]</scope>
    <source>
        <strain evidence="4">JCM 18324</strain>
    </source>
</reference>
<evidence type="ECO:0008006" key="5">
    <source>
        <dbReference type="Google" id="ProtNLM"/>
    </source>
</evidence>
<sequence>MSDRPNEEGTATPAPRPAESGRIATLAGSRSAPPPPRRPPARSRTGWTLVLLSSLAVAALSVGTYAAGSLESLAEDGAGLSEAYAAAPAFAQVLLYVHIATAALALLLGPFQFSRALRRRSPRAHRAVGRVYLVSVLLGAVSGVLVTPWNSAGMAGFFGFGGLSVLWAVTAVRGYRAARRGDIAHHQAWMIRNFAFTYAAPALRLWLGLLILVQAPFHDMDTEFAVVFDNAYHAVPFLAWVPNMFVAEWLIRRRNLPSYRLPPPASARRGR</sequence>
<feature type="transmembrane region" description="Helical" evidence="2">
    <location>
        <begin position="47"/>
        <end position="67"/>
    </location>
</feature>
<feature type="transmembrane region" description="Helical" evidence="2">
    <location>
        <begin position="195"/>
        <end position="213"/>
    </location>
</feature>